<organism evidence="1 2">
    <name type="scientific">Roseibium marinum</name>
    <dbReference type="NCBI Taxonomy" id="281252"/>
    <lineage>
        <taxon>Bacteria</taxon>
        <taxon>Pseudomonadati</taxon>
        <taxon>Pseudomonadota</taxon>
        <taxon>Alphaproteobacteria</taxon>
        <taxon>Hyphomicrobiales</taxon>
        <taxon>Stappiaceae</taxon>
        <taxon>Roseibium</taxon>
    </lineage>
</organism>
<dbReference type="RefSeq" id="WP_103222449.1">
    <property type="nucleotide sequence ID" value="NZ_PPCN01000004.1"/>
</dbReference>
<dbReference type="GO" id="GO:0016757">
    <property type="term" value="F:glycosyltransferase activity"/>
    <property type="evidence" value="ECO:0007669"/>
    <property type="project" value="InterPro"/>
</dbReference>
<protein>
    <submittedName>
        <fullName evidence="1">Alpha-N-acetylglucosamine transferase</fullName>
    </submittedName>
</protein>
<dbReference type="CDD" id="cd02537">
    <property type="entry name" value="GT8_Glycogenin"/>
    <property type="match status" value="1"/>
</dbReference>
<gene>
    <name evidence="1" type="ORF">CLV41_10478</name>
</gene>
<dbReference type="AlphaFoldDB" id="A0A2S3UUY6"/>
<dbReference type="EMBL" id="PPCN01000004">
    <property type="protein sequence ID" value="POF31515.1"/>
    <property type="molecule type" value="Genomic_DNA"/>
</dbReference>
<evidence type="ECO:0000313" key="2">
    <source>
        <dbReference type="Proteomes" id="UP000236959"/>
    </source>
</evidence>
<dbReference type="InterPro" id="IPR029044">
    <property type="entry name" value="Nucleotide-diphossugar_trans"/>
</dbReference>
<proteinExistence type="predicted"/>
<dbReference type="Proteomes" id="UP000236959">
    <property type="component" value="Unassembled WGS sequence"/>
</dbReference>
<dbReference type="Pfam" id="PF01501">
    <property type="entry name" value="Glyco_transf_8"/>
    <property type="match status" value="1"/>
</dbReference>
<dbReference type="PANTHER" id="PTHR11183">
    <property type="entry name" value="GLYCOGENIN SUBFAMILY MEMBER"/>
    <property type="match status" value="1"/>
</dbReference>
<sequence length="288" mass="32865">MSDAPEFDRAPASSFAYVTLVTNRDYVLGASALLRSLRRTDTGADLVVLFTPGVDEQDLSVLRPFKPRLGRCGRLPTSAEFNQLHERGRLHAAAPFTKGGKPVFHTPLDNFVKLRLWQLDEYEKVVFIDADALVLKNCDKLFSYPEFCAAPNVYEGLADFQRMNSGVFTARPDRATFDAMLSQLDRPGTFWRRTDQSFLESFFPDWHGLPVYYNMLQYVWFNLPDLWDWGQIHVLHYQYEKPWQAGHEKAERLRLLIDLWQAYASGDGIPDDLSGLPGPEAPADKRAS</sequence>
<name>A0A2S3UUY6_9HYPH</name>
<dbReference type="Gene3D" id="3.90.550.10">
    <property type="entry name" value="Spore Coat Polysaccharide Biosynthesis Protein SpsA, Chain A"/>
    <property type="match status" value="1"/>
</dbReference>
<accession>A0A2S3UUY6</accession>
<dbReference type="OrthoDB" id="8278609at2"/>
<evidence type="ECO:0000313" key="1">
    <source>
        <dbReference type="EMBL" id="POF31515.1"/>
    </source>
</evidence>
<keyword evidence="1" id="KW-0808">Transferase</keyword>
<reference evidence="1 2" key="1">
    <citation type="submission" date="2018-01" db="EMBL/GenBank/DDBJ databases">
        <title>Genomic Encyclopedia of Archaeal and Bacterial Type Strains, Phase II (KMG-II): from individual species to whole genera.</title>
        <authorList>
            <person name="Goeker M."/>
        </authorList>
    </citation>
    <scope>NUCLEOTIDE SEQUENCE [LARGE SCALE GENOMIC DNA]</scope>
    <source>
        <strain evidence="1 2">DSM 17023</strain>
    </source>
</reference>
<comment type="caution">
    <text evidence="1">The sequence shown here is derived from an EMBL/GenBank/DDBJ whole genome shotgun (WGS) entry which is preliminary data.</text>
</comment>
<keyword evidence="2" id="KW-1185">Reference proteome</keyword>
<dbReference type="InterPro" id="IPR050587">
    <property type="entry name" value="GNT1/Glycosyltrans_8"/>
</dbReference>
<dbReference type="InterPro" id="IPR002495">
    <property type="entry name" value="Glyco_trans_8"/>
</dbReference>
<dbReference type="SUPFAM" id="SSF53448">
    <property type="entry name" value="Nucleotide-diphospho-sugar transferases"/>
    <property type="match status" value="1"/>
</dbReference>